<keyword evidence="4" id="KW-1185">Reference proteome</keyword>
<accession>A0A517W7V0</accession>
<evidence type="ECO:0000313" key="3">
    <source>
        <dbReference type="EMBL" id="QDU01323.1"/>
    </source>
</evidence>
<dbReference type="Gene3D" id="3.40.50.720">
    <property type="entry name" value="NAD(P)-binding Rossmann-like Domain"/>
    <property type="match status" value="1"/>
</dbReference>
<dbReference type="EC" id="1.-.-.-" evidence="2"/>
<dbReference type="InterPro" id="IPR000683">
    <property type="entry name" value="Gfo/Idh/MocA-like_OxRdtase_N"/>
</dbReference>
<proteinExistence type="predicted"/>
<dbReference type="GO" id="GO:0000166">
    <property type="term" value="F:nucleotide binding"/>
    <property type="evidence" value="ECO:0007669"/>
    <property type="project" value="InterPro"/>
</dbReference>
<dbReference type="Gene3D" id="3.30.360.10">
    <property type="entry name" value="Dihydrodipicolinate Reductase, domain 2"/>
    <property type="match status" value="1"/>
</dbReference>
<evidence type="ECO:0000313" key="4">
    <source>
        <dbReference type="Proteomes" id="UP000320421"/>
    </source>
</evidence>
<protein>
    <submittedName>
        <fullName evidence="2">Putative oxidoreductase YdgJ</fullName>
        <ecNumber evidence="2">1.-.-.-</ecNumber>
    </submittedName>
</protein>
<dbReference type="PANTHER" id="PTHR43708:SF4">
    <property type="entry name" value="OXIDOREDUCTASE YCEM-RELATED"/>
    <property type="match status" value="1"/>
</dbReference>
<dbReference type="SUPFAM" id="SSF51735">
    <property type="entry name" value="NAD(P)-binding Rossmann-fold domains"/>
    <property type="match status" value="1"/>
</dbReference>
<dbReference type="GO" id="GO:0016491">
    <property type="term" value="F:oxidoreductase activity"/>
    <property type="evidence" value="ECO:0007669"/>
    <property type="project" value="UniProtKB-KW"/>
</dbReference>
<dbReference type="RefSeq" id="WP_197996988.1">
    <property type="nucleotide sequence ID" value="NZ_CP036266.1"/>
</dbReference>
<evidence type="ECO:0000313" key="5">
    <source>
        <dbReference type="Proteomes" id="UP000320722"/>
    </source>
</evidence>
<dbReference type="InterPro" id="IPR036291">
    <property type="entry name" value="NAD(P)-bd_dom_sf"/>
</dbReference>
<sequence length="426" mass="47390">MSPAGTLPKLKAGMVGFGMIVDETYRPFFETVYKQDLYQRSTGPVEVSLDAVVTRTGSRAEKYLAERGDKVGGFQSFVGDNAIEEMIEAGVNFACVASPDDRHFDACKKLLGAGVHVIVEKPSVLCLQELDELVALAEKNNVTAKVVYHKLFDPDHKRMRSLVYDGVLQHVNNGYCSLLEPKAISGQQFAQWITGRNPGTYVAVHYIKLIDFSFGGKLKTITAAGQRGLVGDKDGPTWDSCQMKMVYEYESGREAAFDIQTSWVTPDNFPGYVEQEVQFRFDNGLWNGHSRKRGVECTVEDKTPNEIKNSLNNHFNAPFVEPWNERSQRGYGIEVIEQFAKEVAQVEFGGPESERAERLAQIRSLDYNDLSADRQTVAAVQALEAILEKRAAGEPDCVVRVNDENGGLVLYRPGSSEFEVLYEGTV</sequence>
<reference evidence="4 5" key="1">
    <citation type="submission" date="2019-02" db="EMBL/GenBank/DDBJ databases">
        <title>Deep-cultivation of Planctomycetes and their phenomic and genomic characterization uncovers novel biology.</title>
        <authorList>
            <person name="Wiegand S."/>
            <person name="Jogler M."/>
            <person name="Boedeker C."/>
            <person name="Pinto D."/>
            <person name="Vollmers J."/>
            <person name="Rivas-Marin E."/>
            <person name="Kohn T."/>
            <person name="Peeters S.H."/>
            <person name="Heuer A."/>
            <person name="Rast P."/>
            <person name="Oberbeckmann S."/>
            <person name="Bunk B."/>
            <person name="Jeske O."/>
            <person name="Meyerdierks A."/>
            <person name="Storesund J.E."/>
            <person name="Kallscheuer N."/>
            <person name="Luecker S."/>
            <person name="Lage O.M."/>
            <person name="Pohl T."/>
            <person name="Merkel B.J."/>
            <person name="Hornburger P."/>
            <person name="Mueller R.-W."/>
            <person name="Bruemmer F."/>
            <person name="Labrenz M."/>
            <person name="Spormann A.M."/>
            <person name="Op den Camp H."/>
            <person name="Overmann J."/>
            <person name="Amann R."/>
            <person name="Jetten M.S.M."/>
            <person name="Mascher T."/>
            <person name="Medema M.H."/>
            <person name="Devos D.P."/>
            <person name="Kaster A.-K."/>
            <person name="Ovreas L."/>
            <person name="Rohde M."/>
            <person name="Galperin M.Y."/>
            <person name="Jogler C."/>
        </authorList>
    </citation>
    <scope>NUCLEOTIDE SEQUENCE [LARGE SCALE GENOMIC DNA]</scope>
    <source>
        <strain evidence="2 4">HG66A1</strain>
        <strain evidence="3 5">V6</strain>
    </source>
</reference>
<dbReference type="AlphaFoldDB" id="A0A517PIR1"/>
<name>A0A517PIR1_9PLAN</name>
<dbReference type="Pfam" id="PF01408">
    <property type="entry name" value="GFO_IDH_MocA"/>
    <property type="match status" value="1"/>
</dbReference>
<dbReference type="PANTHER" id="PTHR43708">
    <property type="entry name" value="CONSERVED EXPRESSED OXIDOREDUCTASE (EUROFUNG)"/>
    <property type="match status" value="1"/>
</dbReference>
<evidence type="ECO:0000259" key="1">
    <source>
        <dbReference type="Pfam" id="PF01408"/>
    </source>
</evidence>
<dbReference type="Proteomes" id="UP000320722">
    <property type="component" value="Chromosome"/>
</dbReference>
<accession>A0A517PIR1</accession>
<dbReference type="InterPro" id="IPR051317">
    <property type="entry name" value="Gfo/Idh/MocA_oxidoreduct"/>
</dbReference>
<organism evidence="2 4">
    <name type="scientific">Gimesia chilikensis</name>
    <dbReference type="NCBI Taxonomy" id="2605989"/>
    <lineage>
        <taxon>Bacteria</taxon>
        <taxon>Pseudomonadati</taxon>
        <taxon>Planctomycetota</taxon>
        <taxon>Planctomycetia</taxon>
        <taxon>Planctomycetales</taxon>
        <taxon>Planctomycetaceae</taxon>
        <taxon>Gimesia</taxon>
    </lineage>
</organism>
<gene>
    <name evidence="2" type="primary">ydgJ_1</name>
    <name evidence="2" type="ORF">HG66A1_10380</name>
    <name evidence="3" type="ORF">V6x_10020</name>
</gene>
<dbReference type="EMBL" id="CP036347">
    <property type="protein sequence ID" value="QDU01323.1"/>
    <property type="molecule type" value="Genomic_DNA"/>
</dbReference>
<feature type="domain" description="Gfo/Idh/MocA-like oxidoreductase N-terminal" evidence="1">
    <location>
        <begin position="11"/>
        <end position="146"/>
    </location>
</feature>
<dbReference type="Proteomes" id="UP000320421">
    <property type="component" value="Chromosome"/>
</dbReference>
<evidence type="ECO:0000313" key="2">
    <source>
        <dbReference type="EMBL" id="QDT19274.1"/>
    </source>
</evidence>
<keyword evidence="2" id="KW-0560">Oxidoreductase</keyword>
<dbReference type="EMBL" id="CP036266">
    <property type="protein sequence ID" value="QDT19274.1"/>
    <property type="molecule type" value="Genomic_DNA"/>
</dbReference>